<keyword evidence="2" id="KW-1185">Reference proteome</keyword>
<evidence type="ECO:0000313" key="2">
    <source>
        <dbReference type="Proteomes" id="UP000289184"/>
    </source>
</evidence>
<organism evidence="1 2">
    <name type="scientific">Achromobacter agilis</name>
    <dbReference type="NCBI Taxonomy" id="1353888"/>
    <lineage>
        <taxon>Bacteria</taxon>
        <taxon>Pseudomonadati</taxon>
        <taxon>Pseudomonadota</taxon>
        <taxon>Betaproteobacteria</taxon>
        <taxon>Burkholderiales</taxon>
        <taxon>Alcaligenaceae</taxon>
        <taxon>Achromobacter</taxon>
    </lineage>
</organism>
<protein>
    <submittedName>
        <fullName evidence="1">Uncharacterized protein</fullName>
    </submittedName>
</protein>
<reference evidence="1 2" key="1">
    <citation type="submission" date="2018-07" db="EMBL/GenBank/DDBJ databases">
        <authorList>
            <person name="Peeters C."/>
        </authorList>
    </citation>
    <scope>NUCLEOTIDE SEQUENCE [LARGE SCALE GENOMIC DNA]</scope>
    <source>
        <strain evidence="1 2">LMG 3411</strain>
    </source>
</reference>
<dbReference type="OrthoDB" id="8652945at2"/>
<dbReference type="Proteomes" id="UP000289184">
    <property type="component" value="Unassembled WGS sequence"/>
</dbReference>
<dbReference type="EMBL" id="UFQB01000024">
    <property type="protein sequence ID" value="SSW70496.1"/>
    <property type="molecule type" value="Genomic_DNA"/>
</dbReference>
<gene>
    <name evidence="1" type="ORF">AGI3411_04665</name>
</gene>
<name>A0A446CRK5_9BURK</name>
<evidence type="ECO:0000313" key="1">
    <source>
        <dbReference type="EMBL" id="SSW70496.1"/>
    </source>
</evidence>
<proteinExistence type="predicted"/>
<sequence length="206" mass="22630">MTDSKTPQASVALAVFNHTGSTPDCFELHEHGVVCRQGDVRIYTAFADIQDLFLFASGPDAGAGLINHFAYRTGSAQPWTLVPAEVGEFNKLMDAFRARYVAQRLPVLEEKIADGARVAFRYVQSGAFPDLQTQDLALSAEGLHIGGATWPYESLKRIDLNQWIETISLHDENGKTVFSCLAANVLSSDLFVNLVYDQLGRTAEYA</sequence>
<dbReference type="RefSeq" id="WP_129529737.1">
    <property type="nucleotide sequence ID" value="NZ_UFQB01000024.1"/>
</dbReference>
<accession>A0A446CRK5</accession>
<dbReference type="AlphaFoldDB" id="A0A446CRK5"/>